<evidence type="ECO:0000313" key="3">
    <source>
        <dbReference type="EMBL" id="KAH9374482.1"/>
    </source>
</evidence>
<dbReference type="Pfam" id="PF21788">
    <property type="entry name" value="TNP-like_GBD"/>
    <property type="match status" value="1"/>
</dbReference>
<dbReference type="Pfam" id="PF21789">
    <property type="entry name" value="TNP-like_RNaseH_C"/>
    <property type="match status" value="1"/>
</dbReference>
<accession>A0A9J6GGK9</accession>
<protein>
    <recommendedName>
        <fullName evidence="5">Transposable element P transposase</fullName>
    </recommendedName>
</protein>
<dbReference type="InterPro" id="IPR048367">
    <property type="entry name" value="TNP-like_RNaseH_C"/>
</dbReference>
<dbReference type="VEuPathDB" id="VectorBase:HLOH_053648"/>
<dbReference type="PANTHER" id="PTHR47577:SF2">
    <property type="entry name" value="THAP DOMAIN CONTAINING 9"/>
    <property type="match status" value="1"/>
</dbReference>
<name>A0A9J6GGK9_HAELO</name>
<feature type="domain" description="Transposable element P transposase-like RNase H C-terminal" evidence="2">
    <location>
        <begin position="213"/>
        <end position="241"/>
    </location>
</feature>
<dbReference type="AlphaFoldDB" id="A0A9J6GGK9"/>
<evidence type="ECO:0000259" key="1">
    <source>
        <dbReference type="Pfam" id="PF21788"/>
    </source>
</evidence>
<sequence length="455" mass="51770">MLNVTPENPFFEACGEKVYFLFDTPHLIKCTRNNLRYPHKLFIGNEVVDWKYITALYESNDKLISRLAPKLTDDHVYKRPFNSMKVKFATQVFSQTVSTALSVMIAVGALDGAAEPTATFIERMDNLFDCLNSKHPKMTDPRKYNFAISANSKHLEFLREALEWIASWRFDIPRRQPHTIRGWRVTIQSVLMLWEELSQNFDFDCLLTRNLQQDPLENFFGSVRQKHGCNEHPNVLQFIAALKHISVGKLFNLTSRGNCEIQDTYVLARLAQGNPNEAPLLEVAEFPSSSEVSAEGLPDILEQNTLFCFSGHLVQQFLKSRPAECACGPLLRNEKAVFSGSHQILALLRSHDEPGGLFGQFTAPSHGFFEAVMDMEKEFLEHVGVCAHLHGTVAALQTVVRERLPLNLCCSEACHGDIVQHFCRTRIVLHVKEINRVLKKTKDRKSATKRKLQKV</sequence>
<dbReference type="PANTHER" id="PTHR47577">
    <property type="entry name" value="THAP DOMAIN-CONTAINING PROTEIN 6"/>
    <property type="match status" value="1"/>
</dbReference>
<dbReference type="OMA" id="CCSEACH"/>
<dbReference type="EMBL" id="JABSTR010000006">
    <property type="protein sequence ID" value="KAH9374482.1"/>
    <property type="molecule type" value="Genomic_DNA"/>
</dbReference>
<dbReference type="Proteomes" id="UP000821853">
    <property type="component" value="Chromosome 4"/>
</dbReference>
<evidence type="ECO:0000259" key="2">
    <source>
        <dbReference type="Pfam" id="PF21789"/>
    </source>
</evidence>
<reference evidence="3 4" key="1">
    <citation type="journal article" date="2020" name="Cell">
        <title>Large-Scale Comparative Analyses of Tick Genomes Elucidate Their Genetic Diversity and Vector Capacities.</title>
        <authorList>
            <consortium name="Tick Genome and Microbiome Consortium (TIGMIC)"/>
            <person name="Jia N."/>
            <person name="Wang J."/>
            <person name="Shi W."/>
            <person name="Du L."/>
            <person name="Sun Y."/>
            <person name="Zhan W."/>
            <person name="Jiang J.F."/>
            <person name="Wang Q."/>
            <person name="Zhang B."/>
            <person name="Ji P."/>
            <person name="Bell-Sakyi L."/>
            <person name="Cui X.M."/>
            <person name="Yuan T.T."/>
            <person name="Jiang B.G."/>
            <person name="Yang W.F."/>
            <person name="Lam T.T."/>
            <person name="Chang Q.C."/>
            <person name="Ding S.J."/>
            <person name="Wang X.J."/>
            <person name="Zhu J.G."/>
            <person name="Ruan X.D."/>
            <person name="Zhao L."/>
            <person name="Wei J.T."/>
            <person name="Ye R.Z."/>
            <person name="Que T.C."/>
            <person name="Du C.H."/>
            <person name="Zhou Y.H."/>
            <person name="Cheng J.X."/>
            <person name="Dai P.F."/>
            <person name="Guo W.B."/>
            <person name="Han X.H."/>
            <person name="Huang E.J."/>
            <person name="Li L.F."/>
            <person name="Wei W."/>
            <person name="Gao Y.C."/>
            <person name="Liu J.Z."/>
            <person name="Shao H.Z."/>
            <person name="Wang X."/>
            <person name="Wang C.C."/>
            <person name="Yang T.C."/>
            <person name="Huo Q.B."/>
            <person name="Li W."/>
            <person name="Chen H.Y."/>
            <person name="Chen S.E."/>
            <person name="Zhou L.G."/>
            <person name="Ni X.B."/>
            <person name="Tian J.H."/>
            <person name="Sheng Y."/>
            <person name="Liu T."/>
            <person name="Pan Y.S."/>
            <person name="Xia L.Y."/>
            <person name="Li J."/>
            <person name="Zhao F."/>
            <person name="Cao W.C."/>
        </authorList>
    </citation>
    <scope>NUCLEOTIDE SEQUENCE [LARGE SCALE GENOMIC DNA]</scope>
    <source>
        <strain evidence="3">HaeL-2018</strain>
    </source>
</reference>
<gene>
    <name evidence="3" type="ORF">HPB48_023054</name>
</gene>
<feature type="domain" description="Transposable element P transposase-like GTP-binding insertion" evidence="1">
    <location>
        <begin position="26"/>
        <end position="138"/>
    </location>
</feature>
<dbReference type="OrthoDB" id="7698710at2759"/>
<evidence type="ECO:0000313" key="4">
    <source>
        <dbReference type="Proteomes" id="UP000821853"/>
    </source>
</evidence>
<keyword evidence="4" id="KW-1185">Reference proteome</keyword>
<evidence type="ECO:0008006" key="5">
    <source>
        <dbReference type="Google" id="ProtNLM"/>
    </source>
</evidence>
<dbReference type="InterPro" id="IPR048366">
    <property type="entry name" value="TNP-like_GBD"/>
</dbReference>
<comment type="caution">
    <text evidence="3">The sequence shown here is derived from an EMBL/GenBank/DDBJ whole genome shotgun (WGS) entry which is preliminary data.</text>
</comment>
<organism evidence="3 4">
    <name type="scientific">Haemaphysalis longicornis</name>
    <name type="common">Bush tick</name>
    <dbReference type="NCBI Taxonomy" id="44386"/>
    <lineage>
        <taxon>Eukaryota</taxon>
        <taxon>Metazoa</taxon>
        <taxon>Ecdysozoa</taxon>
        <taxon>Arthropoda</taxon>
        <taxon>Chelicerata</taxon>
        <taxon>Arachnida</taxon>
        <taxon>Acari</taxon>
        <taxon>Parasitiformes</taxon>
        <taxon>Ixodida</taxon>
        <taxon>Ixodoidea</taxon>
        <taxon>Ixodidae</taxon>
        <taxon>Haemaphysalinae</taxon>
        <taxon>Haemaphysalis</taxon>
    </lineage>
</organism>
<proteinExistence type="predicted"/>